<dbReference type="EMBL" id="DAEPXK010000065">
    <property type="protein sequence ID" value="HBH1544203.1"/>
    <property type="molecule type" value="Genomic_DNA"/>
</dbReference>
<name>A0AAN6A7N5_CLODI</name>
<gene>
    <name evidence="1" type="ORF">KRM00_003747</name>
</gene>
<dbReference type="Proteomes" id="UP000878956">
    <property type="component" value="Unassembled WGS sequence"/>
</dbReference>
<evidence type="ECO:0000313" key="2">
    <source>
        <dbReference type="Proteomes" id="UP000878956"/>
    </source>
</evidence>
<organism evidence="1 2">
    <name type="scientific">Clostridioides difficile</name>
    <name type="common">Peptoclostridium difficile</name>
    <dbReference type="NCBI Taxonomy" id="1496"/>
    <lineage>
        <taxon>Bacteria</taxon>
        <taxon>Bacillati</taxon>
        <taxon>Bacillota</taxon>
        <taxon>Clostridia</taxon>
        <taxon>Peptostreptococcales</taxon>
        <taxon>Peptostreptococcaceae</taxon>
        <taxon>Clostridioides</taxon>
    </lineage>
</organism>
<reference evidence="1" key="2">
    <citation type="submission" date="2021-06" db="EMBL/GenBank/DDBJ databases">
        <authorList>
            <consortium name="NCBI Pathogen Detection Project"/>
        </authorList>
    </citation>
    <scope>NUCLEOTIDE SEQUENCE</scope>
    <source>
        <strain evidence="1">HN1000</strain>
    </source>
</reference>
<sequence length="193" mass="23404">MNKTDLEWIKKYPWGLAHMQKQSYKMCIEAVRRQGGLLKDVRWYELNLTKKKIYNLCLIAVSQDGLALRFVKWDELKGKFSKEQLDKICMEAIKQNKYAIKYVKDKEKYENIFNFKYLKKQGKAKEVMAIKEDGRWRFTIGWQDNITKETFIYRFYKETFIDRIYNTDGGFNLERGVNVHRQIYLDFLKEFEI</sequence>
<proteinExistence type="predicted"/>
<comment type="caution">
    <text evidence="1">The sequence shown here is derived from an EMBL/GenBank/DDBJ whole genome shotgun (WGS) entry which is preliminary data.</text>
</comment>
<evidence type="ECO:0000313" key="1">
    <source>
        <dbReference type="EMBL" id="HBH1544203.1"/>
    </source>
</evidence>
<dbReference type="AlphaFoldDB" id="A0AAN6A7N5"/>
<protein>
    <submittedName>
        <fullName evidence="1">DUF4116 domain-containing protein</fullName>
    </submittedName>
</protein>
<reference evidence="1" key="1">
    <citation type="journal article" date="2018" name="Genome Biol.">
        <title>SKESA: strategic k-mer extension for scrupulous assemblies.</title>
        <authorList>
            <person name="Souvorov A."/>
            <person name="Agarwala R."/>
            <person name="Lipman D.J."/>
        </authorList>
    </citation>
    <scope>NUCLEOTIDE SEQUENCE</scope>
    <source>
        <strain evidence="1">HN1000</strain>
    </source>
</reference>
<accession>A0AAN6A7N5</accession>